<proteinExistence type="predicted"/>
<organism evidence="1 2">
    <name type="scientific">Babesia caballi</name>
    <dbReference type="NCBI Taxonomy" id="5871"/>
    <lineage>
        <taxon>Eukaryota</taxon>
        <taxon>Sar</taxon>
        <taxon>Alveolata</taxon>
        <taxon>Apicomplexa</taxon>
        <taxon>Aconoidasida</taxon>
        <taxon>Piroplasmida</taxon>
        <taxon>Babesiidae</taxon>
        <taxon>Babesia</taxon>
    </lineage>
</organism>
<reference evidence="1 2" key="1">
    <citation type="submission" date="2021-06" db="EMBL/GenBank/DDBJ databases">
        <title>Genome sequence of Babesia caballi.</title>
        <authorList>
            <person name="Yamagishi J."/>
            <person name="Kidaka T."/>
            <person name="Ochi A."/>
        </authorList>
    </citation>
    <scope>NUCLEOTIDE SEQUENCE [LARGE SCALE GENOMIC DNA]</scope>
    <source>
        <strain evidence="1">USDA-D6B2</strain>
    </source>
</reference>
<comment type="caution">
    <text evidence="1">The sequence shown here is derived from an EMBL/GenBank/DDBJ whole genome shotgun (WGS) entry which is preliminary data.</text>
</comment>
<dbReference type="Proteomes" id="UP001497744">
    <property type="component" value="Unassembled WGS sequence"/>
</dbReference>
<accession>A0AAV4LSZ3</accession>
<gene>
    <name evidence="1" type="ORF">BcabD6B2_25490</name>
</gene>
<protein>
    <submittedName>
        <fullName evidence="1">Bromodomain protein</fullName>
    </submittedName>
</protein>
<sequence>MLLTMFKYQAPGTTPWMSAHDACCKLEKLRRDSGLVDSETAHVGFGGKHPPASMPTHVPKPLPVNLGFVVEMHPISNHEKLQFQEILSTLSAENHLEMYIAFEYLAVWRNVGNGDIELDDEATNPNVFREMMRWAQQRHLSRGVERKMYM</sequence>
<evidence type="ECO:0000313" key="2">
    <source>
        <dbReference type="Proteomes" id="UP001497744"/>
    </source>
</evidence>
<dbReference type="AlphaFoldDB" id="A0AAV4LSZ3"/>
<dbReference type="EMBL" id="BPLF01000002">
    <property type="protein sequence ID" value="GIX63114.1"/>
    <property type="molecule type" value="Genomic_DNA"/>
</dbReference>
<keyword evidence="2" id="KW-1185">Reference proteome</keyword>
<dbReference type="GeneID" id="94194595"/>
<name>A0AAV4LSZ3_BABCB</name>
<dbReference type="RefSeq" id="XP_067715183.1">
    <property type="nucleotide sequence ID" value="XM_067859082.1"/>
</dbReference>
<evidence type="ECO:0000313" key="1">
    <source>
        <dbReference type="EMBL" id="GIX63114.1"/>
    </source>
</evidence>